<keyword evidence="3" id="KW-0677">Repeat</keyword>
<dbReference type="Pfam" id="PF00153">
    <property type="entry name" value="Mito_carr"/>
    <property type="match status" value="3"/>
</dbReference>
<dbReference type="PROSITE" id="PS50920">
    <property type="entry name" value="SOLCAR"/>
    <property type="match status" value="3"/>
</dbReference>
<protein>
    <submittedName>
        <fullName evidence="7">Mitochondrial carrier protein</fullName>
    </submittedName>
</protein>
<dbReference type="InterPro" id="IPR018108">
    <property type="entry name" value="MCP_transmembrane"/>
</dbReference>
<dbReference type="EMBL" id="JAGRRH010000020">
    <property type="protein sequence ID" value="KAG7347643.1"/>
    <property type="molecule type" value="Genomic_DNA"/>
</dbReference>
<keyword evidence="2 6" id="KW-0813">Transport</keyword>
<organism evidence="7 8">
    <name type="scientific">Nitzschia inconspicua</name>
    <dbReference type="NCBI Taxonomy" id="303405"/>
    <lineage>
        <taxon>Eukaryota</taxon>
        <taxon>Sar</taxon>
        <taxon>Stramenopiles</taxon>
        <taxon>Ochrophyta</taxon>
        <taxon>Bacillariophyta</taxon>
        <taxon>Bacillariophyceae</taxon>
        <taxon>Bacillariophycidae</taxon>
        <taxon>Bacillariales</taxon>
        <taxon>Bacillariaceae</taxon>
        <taxon>Nitzschia</taxon>
    </lineage>
</organism>
<dbReference type="OrthoDB" id="409586at2759"/>
<sequence length="291" mass="31992">MKPFKELHLGEEAIGGLSAGVIGTIIGFPLDVVKTRMQVGSVDGKQNVFAVGRSIVQKEGIINLYRGIAPPLISLSILNVTTFTQYAYYRELYNANPGWDYRNFFAGMSCAPVSGAVSTVENLIKTQMQLDNLKPHKEFSSSWNCFRTLTQQHGLSIIYTGHVVNTIREASFIGPYFLFYEGFREMFVQVPGINIKMAVPVAGGLSGALSWFISFPLDCIRAGVQGQTLPPSKGAVEVLQGLIQERGFRGLYAGSSASIARAFLVSGSRFSAFEAALWMIRGGRNYERHRD</sequence>
<evidence type="ECO:0000256" key="2">
    <source>
        <dbReference type="ARBA" id="ARBA00022448"/>
    </source>
</evidence>
<evidence type="ECO:0000256" key="3">
    <source>
        <dbReference type="ARBA" id="ARBA00022737"/>
    </source>
</evidence>
<dbReference type="PANTHER" id="PTHR45624">
    <property type="entry name" value="MITOCHONDRIAL BASIC AMINO ACIDS TRANSPORTER-RELATED"/>
    <property type="match status" value="1"/>
</dbReference>
<evidence type="ECO:0000256" key="6">
    <source>
        <dbReference type="RuleBase" id="RU000488"/>
    </source>
</evidence>
<dbReference type="AlphaFoldDB" id="A0A9K3KR96"/>
<dbReference type="Proteomes" id="UP000693970">
    <property type="component" value="Unassembled WGS sequence"/>
</dbReference>
<dbReference type="GO" id="GO:0016020">
    <property type="term" value="C:membrane"/>
    <property type="evidence" value="ECO:0007669"/>
    <property type="project" value="UniProtKB-UniRule"/>
</dbReference>
<feature type="repeat" description="Solcar" evidence="5">
    <location>
        <begin position="7"/>
        <end position="92"/>
    </location>
</feature>
<accession>A0A9K3KR96</accession>
<evidence type="ECO:0000256" key="5">
    <source>
        <dbReference type="PROSITE-ProRule" id="PRU00282"/>
    </source>
</evidence>
<comment type="similarity">
    <text evidence="1 6">Belongs to the mitochondrial carrier (TC 2.A.29) family.</text>
</comment>
<feature type="repeat" description="Solcar" evidence="5">
    <location>
        <begin position="102"/>
        <end position="186"/>
    </location>
</feature>
<keyword evidence="5" id="KW-0472">Membrane</keyword>
<dbReference type="InterPro" id="IPR050567">
    <property type="entry name" value="Mitochondrial_Carrier"/>
</dbReference>
<keyword evidence="5 6" id="KW-0812">Transmembrane</keyword>
<reference evidence="7" key="2">
    <citation type="submission" date="2021-04" db="EMBL/GenBank/DDBJ databases">
        <authorList>
            <person name="Podell S."/>
        </authorList>
    </citation>
    <scope>NUCLEOTIDE SEQUENCE</scope>
    <source>
        <strain evidence="7">Hildebrandi</strain>
    </source>
</reference>
<keyword evidence="4" id="KW-1133">Transmembrane helix</keyword>
<comment type="caution">
    <text evidence="7">The sequence shown here is derived from an EMBL/GenBank/DDBJ whole genome shotgun (WGS) entry which is preliminary data.</text>
</comment>
<reference evidence="7" key="1">
    <citation type="journal article" date="2021" name="Sci. Rep.">
        <title>Diploid genomic architecture of Nitzschia inconspicua, an elite biomass production diatom.</title>
        <authorList>
            <person name="Oliver A."/>
            <person name="Podell S."/>
            <person name="Pinowska A."/>
            <person name="Traller J.C."/>
            <person name="Smith S.R."/>
            <person name="McClure R."/>
            <person name="Beliaev A."/>
            <person name="Bohutskyi P."/>
            <person name="Hill E.A."/>
            <person name="Rabines A."/>
            <person name="Zheng H."/>
            <person name="Allen L.Z."/>
            <person name="Kuo A."/>
            <person name="Grigoriev I.V."/>
            <person name="Allen A.E."/>
            <person name="Hazlebeck D."/>
            <person name="Allen E.E."/>
        </authorList>
    </citation>
    <scope>NUCLEOTIDE SEQUENCE</scope>
    <source>
        <strain evidence="7">Hildebrandi</strain>
    </source>
</reference>
<name>A0A9K3KR96_9STRA</name>
<evidence type="ECO:0000256" key="1">
    <source>
        <dbReference type="ARBA" id="ARBA00006375"/>
    </source>
</evidence>
<evidence type="ECO:0000313" key="7">
    <source>
        <dbReference type="EMBL" id="KAG7347643.1"/>
    </source>
</evidence>
<gene>
    <name evidence="7" type="ORF">IV203_016348</name>
</gene>
<keyword evidence="8" id="KW-1185">Reference proteome</keyword>
<evidence type="ECO:0000313" key="8">
    <source>
        <dbReference type="Proteomes" id="UP000693970"/>
    </source>
</evidence>
<dbReference type="GO" id="GO:0022857">
    <property type="term" value="F:transmembrane transporter activity"/>
    <property type="evidence" value="ECO:0007669"/>
    <property type="project" value="TreeGrafter"/>
</dbReference>
<dbReference type="PANTHER" id="PTHR45624:SF10">
    <property type="entry name" value="SLC (SOLUTE CARRIER) HOMOLOG"/>
    <property type="match status" value="1"/>
</dbReference>
<feature type="repeat" description="Solcar" evidence="5">
    <location>
        <begin position="194"/>
        <end position="279"/>
    </location>
</feature>
<proteinExistence type="inferred from homology"/>
<evidence type="ECO:0000256" key="4">
    <source>
        <dbReference type="ARBA" id="ARBA00022989"/>
    </source>
</evidence>